<dbReference type="Pfam" id="PF04352">
    <property type="entry name" value="ProQ"/>
    <property type="match status" value="1"/>
</dbReference>
<dbReference type="Gene3D" id="1.10.1710.10">
    <property type="entry name" value="ProQ/FinO domain"/>
    <property type="match status" value="1"/>
</dbReference>
<feature type="compositionally biased region" description="Basic and acidic residues" evidence="2">
    <location>
        <begin position="68"/>
        <end position="80"/>
    </location>
</feature>
<dbReference type="SMART" id="SM00945">
    <property type="entry name" value="ProQ"/>
    <property type="match status" value="1"/>
</dbReference>
<feature type="region of interest" description="Disordered" evidence="2">
    <location>
        <begin position="1"/>
        <end position="136"/>
    </location>
</feature>
<evidence type="ECO:0000313" key="4">
    <source>
        <dbReference type="EMBL" id="SEL30339.1"/>
    </source>
</evidence>
<proteinExistence type="predicted"/>
<keyword evidence="1" id="KW-0694">RNA-binding</keyword>
<evidence type="ECO:0000313" key="5">
    <source>
        <dbReference type="Proteomes" id="UP000199120"/>
    </source>
</evidence>
<evidence type="ECO:0000256" key="2">
    <source>
        <dbReference type="SAM" id="MobiDB-lite"/>
    </source>
</evidence>
<accession>A0A1H7P419</accession>
<organism evidence="4 5">
    <name type="scientific">Paraburkholderia caballeronis</name>
    <dbReference type="NCBI Taxonomy" id="416943"/>
    <lineage>
        <taxon>Bacteria</taxon>
        <taxon>Pseudomonadati</taxon>
        <taxon>Pseudomonadota</taxon>
        <taxon>Betaproteobacteria</taxon>
        <taxon>Burkholderiales</taxon>
        <taxon>Burkholderiaceae</taxon>
        <taxon>Paraburkholderia</taxon>
    </lineage>
</organism>
<evidence type="ECO:0000256" key="1">
    <source>
        <dbReference type="ARBA" id="ARBA00022884"/>
    </source>
</evidence>
<dbReference type="InterPro" id="IPR036442">
    <property type="entry name" value="ProQ/FinO_sf"/>
</dbReference>
<dbReference type="GO" id="GO:0003723">
    <property type="term" value="F:RNA binding"/>
    <property type="evidence" value="ECO:0007669"/>
    <property type="project" value="UniProtKB-KW"/>
</dbReference>
<dbReference type="SUPFAM" id="SSF48657">
    <property type="entry name" value="FinO-like"/>
    <property type="match status" value="1"/>
</dbReference>
<keyword evidence="5" id="KW-1185">Reference proteome</keyword>
<feature type="compositionally biased region" description="Basic and acidic residues" evidence="2">
    <location>
        <begin position="48"/>
        <end position="59"/>
    </location>
</feature>
<feature type="compositionally biased region" description="Low complexity" evidence="2">
    <location>
        <begin position="88"/>
        <end position="98"/>
    </location>
</feature>
<dbReference type="AlphaFoldDB" id="A0A1H7P419"/>
<dbReference type="STRING" id="416943.SAMN05445871_5347"/>
<feature type="compositionally biased region" description="Low complexity" evidence="2">
    <location>
        <begin position="107"/>
        <end position="121"/>
    </location>
</feature>
<name>A0A1H7P419_9BURK</name>
<feature type="region of interest" description="Disordered" evidence="2">
    <location>
        <begin position="207"/>
        <end position="322"/>
    </location>
</feature>
<gene>
    <name evidence="4" type="ORF">SAMN05192542_106215</name>
</gene>
<reference evidence="5" key="1">
    <citation type="submission" date="2016-10" db="EMBL/GenBank/DDBJ databases">
        <authorList>
            <person name="Varghese N."/>
            <person name="Submissions S."/>
        </authorList>
    </citation>
    <scope>NUCLEOTIDE SEQUENCE [LARGE SCALE GENOMIC DNA]</scope>
    <source>
        <strain evidence="5">LMG 26416</strain>
    </source>
</reference>
<dbReference type="Proteomes" id="UP000199120">
    <property type="component" value="Unassembled WGS sequence"/>
</dbReference>
<feature type="domain" description="ProQ/FinO" evidence="3">
    <location>
        <begin position="143"/>
        <end position="252"/>
    </location>
</feature>
<sequence length="322" mass="34821">MIRYHSAGSHHGRELDVKAASQQRRTLSFKEGLQEIKKTWGLTSGQPPEEKPQPDEGRRARQQGAGAKESREPRARDARPKGQPPRGPGAKPQQQAGQGKPGGNRGPAPQRAQQKPQQRPQQRPRPAKPLPANLSDEERARIERNRQLNAVWNVLAKHHPTFRDRLPLKIGVIDDLCARHPDLERTVLVAVLKRHVNHPRYHERVAAGGPRYELDGTPSAGPGIDPSHIARANAALARQKAKADARAKEASQPQNPPSKPAGDTAAAPADEQAAPLSAVQPVDQAAPQSVSQSASQPAPESLPQTEAHATEGESIEPPASEV</sequence>
<feature type="compositionally biased region" description="Low complexity" evidence="2">
    <location>
        <begin position="260"/>
        <end position="304"/>
    </location>
</feature>
<protein>
    <submittedName>
        <fullName evidence="4">ProQ/FINO family protein</fullName>
    </submittedName>
</protein>
<evidence type="ECO:0000259" key="3">
    <source>
        <dbReference type="SMART" id="SM00945"/>
    </source>
</evidence>
<dbReference type="InterPro" id="IPR016103">
    <property type="entry name" value="ProQ/FinO"/>
</dbReference>
<dbReference type="EMBL" id="FOAJ01000006">
    <property type="protein sequence ID" value="SEL30339.1"/>
    <property type="molecule type" value="Genomic_DNA"/>
</dbReference>